<evidence type="ECO:0000313" key="8">
    <source>
        <dbReference type="Proteomes" id="UP000095200"/>
    </source>
</evidence>
<feature type="transmembrane region" description="Helical" evidence="6">
    <location>
        <begin position="338"/>
        <end position="356"/>
    </location>
</feature>
<evidence type="ECO:0000256" key="2">
    <source>
        <dbReference type="ARBA" id="ARBA00022448"/>
    </source>
</evidence>
<feature type="transmembrane region" description="Helical" evidence="6">
    <location>
        <begin position="258"/>
        <end position="278"/>
    </location>
</feature>
<dbReference type="PROSITE" id="PS50267">
    <property type="entry name" value="NA_NEUROTRAN_SYMP_3"/>
    <property type="match status" value="1"/>
</dbReference>
<organism evidence="7 8">
    <name type="scientific">Desulfoplanes formicivorans</name>
    <dbReference type="NCBI Taxonomy" id="1592317"/>
    <lineage>
        <taxon>Bacteria</taxon>
        <taxon>Pseudomonadati</taxon>
        <taxon>Thermodesulfobacteriota</taxon>
        <taxon>Desulfovibrionia</taxon>
        <taxon>Desulfovibrionales</taxon>
        <taxon>Desulfoplanaceae</taxon>
        <taxon>Desulfoplanes</taxon>
    </lineage>
</organism>
<accession>A0A194AI18</accession>
<keyword evidence="8" id="KW-1185">Reference proteome</keyword>
<comment type="caution">
    <text evidence="7">The sequence shown here is derived from an EMBL/GenBank/DDBJ whole genome shotgun (WGS) entry which is preliminary data.</text>
</comment>
<dbReference type="CDD" id="cd10336">
    <property type="entry name" value="SLC6sbd_Tyt1-Like"/>
    <property type="match status" value="1"/>
</dbReference>
<dbReference type="GO" id="GO:0016020">
    <property type="term" value="C:membrane"/>
    <property type="evidence" value="ECO:0007669"/>
    <property type="project" value="UniProtKB-SubCell"/>
</dbReference>
<feature type="transmembrane region" description="Helical" evidence="6">
    <location>
        <begin position="298"/>
        <end position="318"/>
    </location>
</feature>
<feature type="transmembrane region" description="Helical" evidence="6">
    <location>
        <begin position="144"/>
        <end position="162"/>
    </location>
</feature>
<reference evidence="8" key="1">
    <citation type="submission" date="2016-06" db="EMBL/GenBank/DDBJ databases">
        <title>Draft genome sequence of Desulfoplanes formicivorans strain Pf12B.</title>
        <authorList>
            <person name="Watanabe M."/>
            <person name="Kojima H."/>
            <person name="Fukui M."/>
        </authorList>
    </citation>
    <scope>NUCLEOTIDE SEQUENCE [LARGE SCALE GENOMIC DNA]</scope>
    <source>
        <strain evidence="8">Pf12B</strain>
    </source>
</reference>
<sequence length="435" mass="46782">MMNRETWSGKLGFVLACMGAAIGLGNIWLFPWRLASYGGAAFLVPYFLFVFGMVVFGLIAELAFGRSQKAGPMGALVKSFSPQHPVMGGILGAIPVVALFGILVFYVIVLGWILKYFFFALYNGFAGVDPGGLFGGLAGNSSSIPWHLAAMLLSMIFVAAGIEKGLEKCNKVAMPVFFGLLLILLIRSLTLPGSLEGVAYLIKPDWSKLGEITTWVMALGQSFFTVSLGGMLIYGSYLTRDVDIPDSAFKTVLMNTSASLLAAFVIIPSVFAFGLDLQSGPGLLFITMPRIFDSMPQGHLFGTLFFLSVVLAGLSSALNLLEVPVEAVMERLGLQRPVAVLLVGALAFVVGLPLDLNMNAFGRWADLITIYLFPFGALVIQVAFFWVYGADRAMAEINAGAGRVYGVRLKWFLQYVFPLVAVLVLVLGIIYGGIG</sequence>
<dbReference type="Pfam" id="PF00209">
    <property type="entry name" value="SNF"/>
    <property type="match status" value="2"/>
</dbReference>
<keyword evidence="2" id="KW-0813">Transport</keyword>
<dbReference type="InterPro" id="IPR037272">
    <property type="entry name" value="SNS_sf"/>
</dbReference>
<dbReference type="NCBIfam" id="NF037979">
    <property type="entry name" value="Na_transp"/>
    <property type="match status" value="1"/>
</dbReference>
<dbReference type="PANTHER" id="PTHR42948:SF1">
    <property type="entry name" value="TRANSPORTER"/>
    <property type="match status" value="1"/>
</dbReference>
<name>A0A194AI18_9BACT</name>
<feature type="transmembrane region" description="Helical" evidence="6">
    <location>
        <begin position="174"/>
        <end position="195"/>
    </location>
</feature>
<evidence type="ECO:0000256" key="4">
    <source>
        <dbReference type="ARBA" id="ARBA00022989"/>
    </source>
</evidence>
<gene>
    <name evidence="7" type="ORF">DPF_1587</name>
</gene>
<dbReference type="EMBL" id="BDFE01000015">
    <property type="protein sequence ID" value="GAU08870.1"/>
    <property type="molecule type" value="Genomic_DNA"/>
</dbReference>
<evidence type="ECO:0000256" key="5">
    <source>
        <dbReference type="ARBA" id="ARBA00023136"/>
    </source>
</evidence>
<keyword evidence="4 6" id="KW-1133">Transmembrane helix</keyword>
<dbReference type="STRING" id="1592317.DPF_1587"/>
<dbReference type="OrthoDB" id="9762833at2"/>
<evidence type="ECO:0000256" key="6">
    <source>
        <dbReference type="SAM" id="Phobius"/>
    </source>
</evidence>
<dbReference type="InterPro" id="IPR000175">
    <property type="entry name" value="Na/ntran_symport"/>
</dbReference>
<feature type="transmembrane region" description="Helical" evidence="6">
    <location>
        <begin position="43"/>
        <end position="65"/>
    </location>
</feature>
<evidence type="ECO:0000256" key="1">
    <source>
        <dbReference type="ARBA" id="ARBA00004141"/>
    </source>
</evidence>
<dbReference type="PRINTS" id="PR00176">
    <property type="entry name" value="NANEUSMPORT"/>
</dbReference>
<dbReference type="InterPro" id="IPR047218">
    <property type="entry name" value="YocR/YhdH-like"/>
</dbReference>
<dbReference type="PANTHER" id="PTHR42948">
    <property type="entry name" value="TRANSPORTER"/>
    <property type="match status" value="1"/>
</dbReference>
<feature type="transmembrane region" description="Helical" evidence="6">
    <location>
        <begin position="215"/>
        <end position="237"/>
    </location>
</feature>
<dbReference type="Proteomes" id="UP000095200">
    <property type="component" value="Unassembled WGS sequence"/>
</dbReference>
<evidence type="ECO:0000256" key="3">
    <source>
        <dbReference type="ARBA" id="ARBA00022692"/>
    </source>
</evidence>
<protein>
    <submittedName>
        <fullName evidence="7">Sodium-dependent tryptophan transporter</fullName>
    </submittedName>
</protein>
<feature type="transmembrane region" description="Helical" evidence="6">
    <location>
        <begin position="411"/>
        <end position="434"/>
    </location>
</feature>
<comment type="subcellular location">
    <subcellularLocation>
        <location evidence="1">Membrane</location>
        <topology evidence="1">Multi-pass membrane protein</topology>
    </subcellularLocation>
</comment>
<dbReference type="RefSeq" id="WP_069858715.1">
    <property type="nucleotide sequence ID" value="NZ_BDFE01000015.1"/>
</dbReference>
<dbReference type="AlphaFoldDB" id="A0A194AI18"/>
<feature type="transmembrane region" description="Helical" evidence="6">
    <location>
        <begin position="86"/>
        <end position="114"/>
    </location>
</feature>
<keyword evidence="5 6" id="KW-0472">Membrane</keyword>
<keyword evidence="3 6" id="KW-0812">Transmembrane</keyword>
<dbReference type="SUPFAM" id="SSF161070">
    <property type="entry name" value="SNF-like"/>
    <property type="match status" value="1"/>
</dbReference>
<feature type="transmembrane region" description="Helical" evidence="6">
    <location>
        <begin position="12"/>
        <end position="31"/>
    </location>
</feature>
<evidence type="ECO:0000313" key="7">
    <source>
        <dbReference type="EMBL" id="GAU08870.1"/>
    </source>
</evidence>
<feature type="transmembrane region" description="Helical" evidence="6">
    <location>
        <begin position="368"/>
        <end position="390"/>
    </location>
</feature>
<proteinExistence type="predicted"/>